<dbReference type="EMBL" id="GG745344">
    <property type="protein sequence ID" value="KNE64342.1"/>
    <property type="molecule type" value="Genomic_DNA"/>
</dbReference>
<organism evidence="1 2">
    <name type="scientific">Allomyces macrogynus (strain ATCC 38327)</name>
    <name type="common">Allomyces javanicus var. macrogynus</name>
    <dbReference type="NCBI Taxonomy" id="578462"/>
    <lineage>
        <taxon>Eukaryota</taxon>
        <taxon>Fungi</taxon>
        <taxon>Fungi incertae sedis</taxon>
        <taxon>Blastocladiomycota</taxon>
        <taxon>Blastocladiomycetes</taxon>
        <taxon>Blastocladiales</taxon>
        <taxon>Blastocladiaceae</taxon>
        <taxon>Allomyces</taxon>
    </lineage>
</organism>
<dbReference type="AlphaFoldDB" id="A0A0L0SPD0"/>
<evidence type="ECO:0000313" key="2">
    <source>
        <dbReference type="Proteomes" id="UP000054350"/>
    </source>
</evidence>
<proteinExistence type="predicted"/>
<protein>
    <submittedName>
        <fullName evidence="1">Uncharacterized protein</fullName>
    </submittedName>
</protein>
<reference evidence="2" key="2">
    <citation type="submission" date="2009-11" db="EMBL/GenBank/DDBJ databases">
        <title>The Genome Sequence of Allomyces macrogynus strain ATCC 38327.</title>
        <authorList>
            <consortium name="The Broad Institute Genome Sequencing Platform"/>
            <person name="Russ C."/>
            <person name="Cuomo C."/>
            <person name="Shea T."/>
            <person name="Young S.K."/>
            <person name="Zeng Q."/>
            <person name="Koehrsen M."/>
            <person name="Haas B."/>
            <person name="Borodovsky M."/>
            <person name="Guigo R."/>
            <person name="Alvarado L."/>
            <person name="Berlin A."/>
            <person name="Borenstein D."/>
            <person name="Chen Z."/>
            <person name="Engels R."/>
            <person name="Freedman E."/>
            <person name="Gellesch M."/>
            <person name="Goldberg J."/>
            <person name="Griggs A."/>
            <person name="Gujja S."/>
            <person name="Heiman D."/>
            <person name="Hepburn T."/>
            <person name="Howarth C."/>
            <person name="Jen D."/>
            <person name="Larson L."/>
            <person name="Lewis B."/>
            <person name="Mehta T."/>
            <person name="Park D."/>
            <person name="Pearson M."/>
            <person name="Roberts A."/>
            <person name="Saif S."/>
            <person name="Shenoy N."/>
            <person name="Sisk P."/>
            <person name="Stolte C."/>
            <person name="Sykes S."/>
            <person name="Walk T."/>
            <person name="White J."/>
            <person name="Yandava C."/>
            <person name="Burger G."/>
            <person name="Gray M.W."/>
            <person name="Holland P.W.H."/>
            <person name="King N."/>
            <person name="Lang F.B.F."/>
            <person name="Roger A.J."/>
            <person name="Ruiz-Trillo I."/>
            <person name="Lander E."/>
            <person name="Nusbaum C."/>
        </authorList>
    </citation>
    <scope>NUCLEOTIDE SEQUENCE [LARGE SCALE GENOMIC DNA]</scope>
    <source>
        <strain evidence="2">ATCC 38327</strain>
    </source>
</reference>
<dbReference type="Proteomes" id="UP000054350">
    <property type="component" value="Unassembled WGS sequence"/>
</dbReference>
<accession>A0A0L0SPD0</accession>
<reference evidence="1 2" key="1">
    <citation type="submission" date="2009-11" db="EMBL/GenBank/DDBJ databases">
        <title>Annotation of Allomyces macrogynus ATCC 38327.</title>
        <authorList>
            <consortium name="The Broad Institute Genome Sequencing Platform"/>
            <person name="Russ C."/>
            <person name="Cuomo C."/>
            <person name="Burger G."/>
            <person name="Gray M.W."/>
            <person name="Holland P.W.H."/>
            <person name="King N."/>
            <person name="Lang F.B.F."/>
            <person name="Roger A.J."/>
            <person name="Ruiz-Trillo I."/>
            <person name="Young S.K."/>
            <person name="Zeng Q."/>
            <person name="Gargeya S."/>
            <person name="Fitzgerald M."/>
            <person name="Haas B."/>
            <person name="Abouelleil A."/>
            <person name="Alvarado L."/>
            <person name="Arachchi H.M."/>
            <person name="Berlin A."/>
            <person name="Chapman S.B."/>
            <person name="Gearin G."/>
            <person name="Goldberg J."/>
            <person name="Griggs A."/>
            <person name="Gujja S."/>
            <person name="Hansen M."/>
            <person name="Heiman D."/>
            <person name="Howarth C."/>
            <person name="Larimer J."/>
            <person name="Lui A."/>
            <person name="MacDonald P.J.P."/>
            <person name="McCowen C."/>
            <person name="Montmayeur A."/>
            <person name="Murphy C."/>
            <person name="Neiman D."/>
            <person name="Pearson M."/>
            <person name="Priest M."/>
            <person name="Roberts A."/>
            <person name="Saif S."/>
            <person name="Shea T."/>
            <person name="Sisk P."/>
            <person name="Stolte C."/>
            <person name="Sykes S."/>
            <person name="Wortman J."/>
            <person name="Nusbaum C."/>
            <person name="Birren B."/>
        </authorList>
    </citation>
    <scope>NUCLEOTIDE SEQUENCE [LARGE SCALE GENOMIC DNA]</scope>
    <source>
        <strain evidence="1 2">ATCC 38327</strain>
    </source>
</reference>
<dbReference type="VEuPathDB" id="FungiDB:AMAG_09368"/>
<name>A0A0L0SPD0_ALLM3</name>
<sequence>MFPSAIPRLARRPPNVLVLIDPSSFLDDDSPSTFDTKGRSSQRALTVHEDRLATFQTALHLIFVYLHAHVHANVQCAVHLVPAPRHLPPVAAPLTRDFIPDVMDKVRRALALTATSSTHDPVETLVPCLQWAATGLAQSIALTDAAAVSPARSTRDKLRTKIALHHLILYVGGPMRDPAAFVPRLVDDGIWQLLMRHNVGFSWLNAGAAADDGGNDFPAARAMHCFGGTYLSCARLAASSSPLDWHLAALARPVVDTPALLDLASSSTPWLTAPVDHVTFVDDAAHTVHRWPCQSVAASPYPRGPWHVVRRVMSTALFASSFASTPIAVVAAPSLDRTWVCQTEDAQTCAVLVPITGSPYALLSVTSHLVDAPAAVETPFNVHHRSGVPHACEPYAHVLPGIPPGSPLSLAVDWFDDPSDAAADPQTPRRGHGDHRVIPTLGDLTSVRDLAARFPTVAVAHIFGPGSLIEEVLDRLPEVRRNVDVGEYSAWLAAVRVSATDLVAKFKRDVAAVLADPEAMAESLSDEEQEAIHDYADPAAAPAQYVQRCLARACLIQLVLHLETLVVDEHHAAARDEAEAYLTKLDLWCSSGAATVDLRTKADKVDPDARFRLWLSSED</sequence>
<keyword evidence="2" id="KW-1185">Reference proteome</keyword>
<gene>
    <name evidence="1" type="ORF">AMAG_09368</name>
</gene>
<evidence type="ECO:0000313" key="1">
    <source>
        <dbReference type="EMBL" id="KNE64342.1"/>
    </source>
</evidence>